<name>A0A0M0BRC9_9ARCH</name>
<dbReference type="CDD" id="cd02138">
    <property type="entry name" value="TdsD-like"/>
    <property type="match status" value="1"/>
</dbReference>
<dbReference type="PANTHER" id="PTHR23026:SF100">
    <property type="entry name" value="NITROREDUCTASE"/>
    <property type="match status" value="1"/>
</dbReference>
<comment type="caution">
    <text evidence="2">The sequence shown here is derived from an EMBL/GenBank/DDBJ whole genome shotgun (WGS) entry which is preliminary data.</text>
</comment>
<dbReference type="Gene3D" id="3.40.109.10">
    <property type="entry name" value="NADH Oxidase"/>
    <property type="match status" value="1"/>
</dbReference>
<accession>A0A0M0BRC9</accession>
<organism evidence="2 3">
    <name type="scientific">miscellaneous Crenarchaeota group-15 archaeon DG-45</name>
    <dbReference type="NCBI Taxonomy" id="1685127"/>
    <lineage>
        <taxon>Archaea</taxon>
        <taxon>Candidatus Bathyarchaeota</taxon>
        <taxon>MCG-15</taxon>
    </lineage>
</organism>
<dbReference type="Proteomes" id="UP000037210">
    <property type="component" value="Unassembled WGS sequence"/>
</dbReference>
<sequence length="185" mass="21019">MDVREAIRVRRAYRSLDPVEITEELIRDLAESARLAPSCFNNQPWRFVFAHDPETLEELHGVLSRGNQWANHASMIVAVFSRVALDCVVGGREYHLFDTGMATAFLILRATELGLVAHPIAGFSEREAKRMLGIPEDMRLITLVMVGRHSDAIRPVLTEGQVESERTRPERMPLEKFAHINKFRG</sequence>
<dbReference type="InterPro" id="IPR000415">
    <property type="entry name" value="Nitroreductase-like"/>
</dbReference>
<protein>
    <submittedName>
        <fullName evidence="2">Nitroreductase</fullName>
    </submittedName>
</protein>
<gene>
    <name evidence="2" type="ORF">AC482_02410</name>
</gene>
<evidence type="ECO:0000313" key="3">
    <source>
        <dbReference type="Proteomes" id="UP000037210"/>
    </source>
</evidence>
<dbReference type="InterPro" id="IPR029479">
    <property type="entry name" value="Nitroreductase"/>
</dbReference>
<dbReference type="AlphaFoldDB" id="A0A0M0BRC9"/>
<dbReference type="PANTHER" id="PTHR23026">
    <property type="entry name" value="NADPH NITROREDUCTASE"/>
    <property type="match status" value="1"/>
</dbReference>
<evidence type="ECO:0000259" key="1">
    <source>
        <dbReference type="Pfam" id="PF00881"/>
    </source>
</evidence>
<reference evidence="2 3" key="1">
    <citation type="submission" date="2015-06" db="EMBL/GenBank/DDBJ databases">
        <title>New insights into the roles of widespread benthic archaea in carbon and nitrogen cycling.</title>
        <authorList>
            <person name="Lazar C.S."/>
            <person name="Baker B.J."/>
            <person name="Seitz K.W."/>
            <person name="Hyde A.S."/>
            <person name="Dick G.J."/>
            <person name="Hinrichs K.-U."/>
            <person name="Teske A.P."/>
        </authorList>
    </citation>
    <scope>NUCLEOTIDE SEQUENCE [LARGE SCALE GENOMIC DNA]</scope>
    <source>
        <strain evidence="2">DG-45</strain>
    </source>
</reference>
<dbReference type="SUPFAM" id="SSF55469">
    <property type="entry name" value="FMN-dependent nitroreductase-like"/>
    <property type="match status" value="1"/>
</dbReference>
<proteinExistence type="predicted"/>
<evidence type="ECO:0000313" key="2">
    <source>
        <dbReference type="EMBL" id="KON30969.1"/>
    </source>
</evidence>
<dbReference type="EMBL" id="LFWZ01000017">
    <property type="protein sequence ID" value="KON30969.1"/>
    <property type="molecule type" value="Genomic_DNA"/>
</dbReference>
<dbReference type="InterPro" id="IPR050627">
    <property type="entry name" value="Nitroreductase/BluB"/>
</dbReference>
<dbReference type="Pfam" id="PF00881">
    <property type="entry name" value="Nitroreductase"/>
    <property type="match status" value="1"/>
</dbReference>
<dbReference type="GO" id="GO:0016491">
    <property type="term" value="F:oxidoreductase activity"/>
    <property type="evidence" value="ECO:0007669"/>
    <property type="project" value="InterPro"/>
</dbReference>
<feature type="domain" description="Nitroreductase" evidence="1">
    <location>
        <begin position="7"/>
        <end position="148"/>
    </location>
</feature>